<dbReference type="AlphaFoldDB" id="A0A5P2HF46"/>
<dbReference type="CDD" id="cd13578">
    <property type="entry name" value="PBP2_Bug27"/>
    <property type="match status" value="1"/>
</dbReference>
<dbReference type="InterPro" id="IPR042100">
    <property type="entry name" value="Bug_dom1"/>
</dbReference>
<evidence type="ECO:0000313" key="4">
    <source>
        <dbReference type="Proteomes" id="UP000322822"/>
    </source>
</evidence>
<accession>A0A5P2HF46</accession>
<dbReference type="OrthoDB" id="8681540at2"/>
<dbReference type="SUPFAM" id="SSF53850">
    <property type="entry name" value="Periplasmic binding protein-like II"/>
    <property type="match status" value="1"/>
</dbReference>
<dbReference type="EMBL" id="CP044067">
    <property type="protein sequence ID" value="QET06133.1"/>
    <property type="molecule type" value="Genomic_DNA"/>
</dbReference>
<dbReference type="Proteomes" id="UP000322822">
    <property type="component" value="Chromosome 2"/>
</dbReference>
<evidence type="ECO:0000256" key="1">
    <source>
        <dbReference type="ARBA" id="ARBA00006987"/>
    </source>
</evidence>
<dbReference type="Gene3D" id="3.40.190.10">
    <property type="entry name" value="Periplasmic binding protein-like II"/>
    <property type="match status" value="1"/>
</dbReference>
<comment type="similarity">
    <text evidence="1">Belongs to the UPF0065 (bug) family.</text>
</comment>
<reference evidence="3 4" key="1">
    <citation type="submission" date="2019-09" db="EMBL/GenBank/DDBJ databases">
        <title>FDA dAtabase for Regulatory Grade micrObial Sequences (FDA-ARGOS): Supporting development and validation of Infectious Disease Dx tests.</title>
        <authorList>
            <person name="Sciortino C."/>
            <person name="Tallon L."/>
            <person name="Sadzewicz L."/>
            <person name="Vavikolanu K."/>
            <person name="Mehta A."/>
            <person name="Aluvathingal J."/>
            <person name="Nadendla S."/>
            <person name="Nandy P."/>
            <person name="Geyer C."/>
            <person name="Yan Y."/>
            <person name="Sichtig H."/>
        </authorList>
    </citation>
    <scope>NUCLEOTIDE SEQUENCE [LARGE SCALE GENOMIC DNA]</scope>
    <source>
        <strain evidence="3 4">FDAARGOS_664</strain>
    </source>
</reference>
<name>A0A5P2HF46_9BURK</name>
<dbReference type="InterPro" id="IPR005064">
    <property type="entry name" value="BUG"/>
</dbReference>
<dbReference type="PANTHER" id="PTHR42928">
    <property type="entry name" value="TRICARBOXYLATE-BINDING PROTEIN"/>
    <property type="match status" value="1"/>
</dbReference>
<dbReference type="Gene3D" id="3.40.190.150">
    <property type="entry name" value="Bordetella uptake gene, domain 1"/>
    <property type="match status" value="1"/>
</dbReference>
<evidence type="ECO:0000256" key="2">
    <source>
        <dbReference type="SAM" id="SignalP"/>
    </source>
</evidence>
<organism evidence="3 4">
    <name type="scientific">Cupriavidus pauculus</name>
    <dbReference type="NCBI Taxonomy" id="82633"/>
    <lineage>
        <taxon>Bacteria</taxon>
        <taxon>Pseudomonadati</taxon>
        <taxon>Pseudomonadota</taxon>
        <taxon>Betaproteobacteria</taxon>
        <taxon>Burkholderiales</taxon>
        <taxon>Burkholderiaceae</taxon>
        <taxon>Cupriavidus</taxon>
    </lineage>
</organism>
<dbReference type="PANTHER" id="PTHR42928:SF5">
    <property type="entry name" value="BLR1237 PROTEIN"/>
    <property type="match status" value="1"/>
</dbReference>
<gene>
    <name evidence="3" type="ORF">FOB72_29910</name>
</gene>
<proteinExistence type="inferred from homology"/>
<evidence type="ECO:0000313" key="3">
    <source>
        <dbReference type="EMBL" id="QET06133.1"/>
    </source>
</evidence>
<feature type="signal peptide" evidence="2">
    <location>
        <begin position="1"/>
        <end position="31"/>
    </location>
</feature>
<protein>
    <submittedName>
        <fullName evidence="3">Tripartite tricarboxylate transporter substrate binding protein</fullName>
    </submittedName>
</protein>
<keyword evidence="2" id="KW-0732">Signal</keyword>
<dbReference type="Pfam" id="PF03401">
    <property type="entry name" value="TctC"/>
    <property type="match status" value="1"/>
</dbReference>
<sequence length="334" mass="34938">METMRHTPTHGFRRLASIAMLVALESLPATASAQGDSFPSKPIRVVVPYPAGASTDLLARVVGQSMSKTLGQPVIVENRPGAGGIIAAEFTARSAPDGYTIMMTSAGILTNNPSMYKKLPYDAAKDFAPITIAAELPLVVVVNKSFAANNFQELLAMTRKEPGKVTYGSAGTGTSQHLAGELLKSMAKIDMLHVPYKGGSPAMADLLAGQIPVMFVQTASALPQMRNGKVRALAVGSPQRNPLMPDVPTIAESGVPGYDSDTWYGYIAPAGVPQPILARLHSAIVAGLKENKDKLTNDGYVVDGGTPQAMAAAIKADTAKWGGIIRAAGITADQ</sequence>
<feature type="chain" id="PRO_5024926024" evidence="2">
    <location>
        <begin position="32"/>
        <end position="334"/>
    </location>
</feature>
<dbReference type="PIRSF" id="PIRSF017082">
    <property type="entry name" value="YflP"/>
    <property type="match status" value="1"/>
</dbReference>